<accession>A0A8J7IF78</accession>
<gene>
    <name evidence="1" type="ORF">JF259_05315</name>
</gene>
<sequence>MYIRASLILIFLTLCNFTFGQNTIRVAGKVLSEEGVVPEAFVMIGSQGSITNEKGVFKFQYTSETSPLELKIEVSALGYKAQELIFSVKETNFEELSITLSLFPNVNAKTALEDIKKGKVQFLLSGGIAPVIYSSDKNFTLKYGVSFYEFGCEAISNKSLKKYNAVIAEYLDKKFGKKWRKEVRDDIIGIK</sequence>
<evidence type="ECO:0000313" key="2">
    <source>
        <dbReference type="Proteomes" id="UP000610931"/>
    </source>
</evidence>
<proteinExistence type="predicted"/>
<dbReference type="AlphaFoldDB" id="A0A8J7IF78"/>
<reference evidence="1" key="1">
    <citation type="submission" date="2020-12" db="EMBL/GenBank/DDBJ databases">
        <title>Snuella sp. nov., isolated from sediment in Incheon.</title>
        <authorList>
            <person name="Kim W."/>
        </authorList>
    </citation>
    <scope>NUCLEOTIDE SEQUENCE</scope>
    <source>
        <strain evidence="1">CAU 1569</strain>
    </source>
</reference>
<evidence type="ECO:0000313" key="1">
    <source>
        <dbReference type="EMBL" id="MBJ6367502.1"/>
    </source>
</evidence>
<comment type="caution">
    <text evidence="1">The sequence shown here is derived from an EMBL/GenBank/DDBJ whole genome shotgun (WGS) entry which is preliminary data.</text>
</comment>
<evidence type="ECO:0008006" key="3">
    <source>
        <dbReference type="Google" id="ProtNLM"/>
    </source>
</evidence>
<dbReference type="RefSeq" id="WP_199114223.1">
    <property type="nucleotide sequence ID" value="NZ_JAELVQ010000005.1"/>
</dbReference>
<protein>
    <recommendedName>
        <fullName evidence="3">Carboxypeptidase-like regulatory domain-containing protein</fullName>
    </recommendedName>
</protein>
<dbReference type="EMBL" id="JAELVQ010000005">
    <property type="protein sequence ID" value="MBJ6367502.1"/>
    <property type="molecule type" value="Genomic_DNA"/>
</dbReference>
<organism evidence="1 2">
    <name type="scientific">Snuella sedimenti</name>
    <dbReference type="NCBI Taxonomy" id="2798802"/>
    <lineage>
        <taxon>Bacteria</taxon>
        <taxon>Pseudomonadati</taxon>
        <taxon>Bacteroidota</taxon>
        <taxon>Flavobacteriia</taxon>
        <taxon>Flavobacteriales</taxon>
        <taxon>Flavobacteriaceae</taxon>
        <taxon>Snuella</taxon>
    </lineage>
</organism>
<name>A0A8J7IF78_9FLAO</name>
<dbReference type="Proteomes" id="UP000610931">
    <property type="component" value="Unassembled WGS sequence"/>
</dbReference>
<keyword evidence="2" id="KW-1185">Reference proteome</keyword>